<reference evidence="8" key="2">
    <citation type="journal article" date="2021" name="PeerJ">
        <title>Extensive microbial diversity within the chicken gut microbiome revealed by metagenomics and culture.</title>
        <authorList>
            <person name="Gilroy R."/>
            <person name="Ravi A."/>
            <person name="Getino M."/>
            <person name="Pursley I."/>
            <person name="Horton D.L."/>
            <person name="Alikhan N.F."/>
            <person name="Baker D."/>
            <person name="Gharbi K."/>
            <person name="Hall N."/>
            <person name="Watson M."/>
            <person name="Adriaenssens E.M."/>
            <person name="Foster-Nyarko E."/>
            <person name="Jarju S."/>
            <person name="Secka A."/>
            <person name="Antonio M."/>
            <person name="Oren A."/>
            <person name="Chaudhuri R.R."/>
            <person name="La Ragione R."/>
            <person name="Hildebrand F."/>
            <person name="Pallen M.J."/>
        </authorList>
    </citation>
    <scope>NUCLEOTIDE SEQUENCE</scope>
    <source>
        <strain evidence="8">B2-22910</strain>
    </source>
</reference>
<evidence type="ECO:0000313" key="8">
    <source>
        <dbReference type="EMBL" id="MBO8471309.1"/>
    </source>
</evidence>
<evidence type="ECO:0000256" key="6">
    <source>
        <dbReference type="ARBA" id="ARBA00048791"/>
    </source>
</evidence>
<dbReference type="Pfam" id="PF01791">
    <property type="entry name" value="DeoC"/>
    <property type="match status" value="1"/>
</dbReference>
<dbReference type="PANTHER" id="PTHR10889">
    <property type="entry name" value="DEOXYRIBOSE-PHOSPHATE ALDOLASE"/>
    <property type="match status" value="1"/>
</dbReference>
<dbReference type="InterPro" id="IPR002915">
    <property type="entry name" value="DeoC/FbaB/LacD_aldolase"/>
</dbReference>
<dbReference type="SMART" id="SM01133">
    <property type="entry name" value="DeoC"/>
    <property type="match status" value="1"/>
</dbReference>
<reference evidence="8" key="1">
    <citation type="submission" date="2020-10" db="EMBL/GenBank/DDBJ databases">
        <authorList>
            <person name="Gilroy R."/>
        </authorList>
    </citation>
    <scope>NUCLEOTIDE SEQUENCE</scope>
    <source>
        <strain evidence="8">B2-22910</strain>
    </source>
</reference>
<evidence type="ECO:0000256" key="4">
    <source>
        <dbReference type="ARBA" id="ARBA00023239"/>
    </source>
</evidence>
<evidence type="ECO:0000256" key="5">
    <source>
        <dbReference type="ARBA" id="ARBA00023270"/>
    </source>
</evidence>
<dbReference type="GO" id="GO:0005737">
    <property type="term" value="C:cytoplasm"/>
    <property type="evidence" value="ECO:0007669"/>
    <property type="project" value="InterPro"/>
</dbReference>
<dbReference type="GO" id="GO:0009264">
    <property type="term" value="P:deoxyribonucleotide catabolic process"/>
    <property type="evidence" value="ECO:0007669"/>
    <property type="project" value="UniProtKB-UniRule"/>
</dbReference>
<comment type="catalytic activity">
    <reaction evidence="6">
        <text>2-deoxy-D-ribose 5-phosphate = D-glyceraldehyde 3-phosphate + acetaldehyde</text>
        <dbReference type="Rhea" id="RHEA:12821"/>
        <dbReference type="ChEBI" id="CHEBI:15343"/>
        <dbReference type="ChEBI" id="CHEBI:59776"/>
        <dbReference type="ChEBI" id="CHEBI:62877"/>
        <dbReference type="EC" id="4.1.2.4"/>
    </reaction>
</comment>
<dbReference type="Proteomes" id="UP000823603">
    <property type="component" value="Unassembled WGS sequence"/>
</dbReference>
<comment type="caution">
    <text evidence="8">The sequence shown here is derived from an EMBL/GenBank/DDBJ whole genome shotgun (WGS) entry which is preliminary data.</text>
</comment>
<dbReference type="InterPro" id="IPR011343">
    <property type="entry name" value="DeoC"/>
</dbReference>
<dbReference type="CDD" id="cd00959">
    <property type="entry name" value="DeoC"/>
    <property type="match status" value="1"/>
</dbReference>
<keyword evidence="5" id="KW-0704">Schiff base</keyword>
<name>A0A9D9IGY6_9BACT</name>
<dbReference type="AlphaFoldDB" id="A0A9D9IGY6"/>
<protein>
    <recommendedName>
        <fullName evidence="3 7">Deoxyribose-phosphate aldolase</fullName>
        <ecNumber evidence="3 7">4.1.2.4</ecNumber>
    </recommendedName>
</protein>
<dbReference type="NCBIfam" id="TIGR00126">
    <property type="entry name" value="deoC"/>
    <property type="match status" value="1"/>
</dbReference>
<dbReference type="InterPro" id="IPR013785">
    <property type="entry name" value="Aldolase_TIM"/>
</dbReference>
<evidence type="ECO:0000256" key="3">
    <source>
        <dbReference type="ARBA" id="ARBA00012515"/>
    </source>
</evidence>
<sequence length="297" mass="32389">MKDFFAEYGYVPDKEAMDRTLGMIASNLENVVSRKVLMSCFSMMDVTSLNTNDTPSSIARLVDKVNSFRKEYPDYPMPASICVYPDFVETVKARKTCGDVHITAVAGCFPSSQSFLEVKLLECALAVEKGADEIDIVLSLSTFLEGDYDAASEEIRSIRSCIDAKAAEQGRKVHLKVILETGLLVSPDLIAKASFLAMEAGADFIKTSTGKVGVNATPAAAYVMCGCIAAYYRKTGRKIGFKPAGGISTAMDAVSYYTIVSTVLGEEWLDKSLFRFGVSRMANNIISEIEHKPVAYF</sequence>
<comment type="similarity">
    <text evidence="2">Belongs to the DeoC/FbaB aldolase family. DeoC type 2 subfamily.</text>
</comment>
<evidence type="ECO:0000313" key="9">
    <source>
        <dbReference type="Proteomes" id="UP000823603"/>
    </source>
</evidence>
<gene>
    <name evidence="8" type="primary">deoC</name>
    <name evidence="8" type="ORF">IAB82_05890</name>
</gene>
<dbReference type="SUPFAM" id="SSF51569">
    <property type="entry name" value="Aldolase"/>
    <property type="match status" value="1"/>
</dbReference>
<keyword evidence="4 8" id="KW-0456">Lyase</keyword>
<dbReference type="GO" id="GO:0004139">
    <property type="term" value="F:deoxyribose-phosphate aldolase activity"/>
    <property type="evidence" value="ECO:0007669"/>
    <property type="project" value="UniProtKB-UniRule"/>
</dbReference>
<dbReference type="Gene3D" id="3.20.20.70">
    <property type="entry name" value="Aldolase class I"/>
    <property type="match status" value="1"/>
</dbReference>
<dbReference type="EMBL" id="JADIMB010000085">
    <property type="protein sequence ID" value="MBO8471309.1"/>
    <property type="molecule type" value="Genomic_DNA"/>
</dbReference>
<dbReference type="GO" id="GO:0016052">
    <property type="term" value="P:carbohydrate catabolic process"/>
    <property type="evidence" value="ECO:0007669"/>
    <property type="project" value="TreeGrafter"/>
</dbReference>
<comment type="pathway">
    <text evidence="1">Carbohydrate degradation; 2-deoxy-D-ribose 1-phosphate degradation; D-glyceraldehyde 3-phosphate and acetaldehyde from 2-deoxy-alpha-D-ribose 1-phosphate: step 2/2.</text>
</comment>
<dbReference type="PIRSF" id="PIRSF001357">
    <property type="entry name" value="DeoC"/>
    <property type="match status" value="1"/>
</dbReference>
<dbReference type="PANTHER" id="PTHR10889:SF3">
    <property type="entry name" value="DEOXYRIBOSE-PHOSPHATE ALDOLASE"/>
    <property type="match status" value="1"/>
</dbReference>
<accession>A0A9D9IGY6</accession>
<evidence type="ECO:0000256" key="2">
    <source>
        <dbReference type="ARBA" id="ARBA00009473"/>
    </source>
</evidence>
<dbReference type="EC" id="4.1.2.4" evidence="3 7"/>
<evidence type="ECO:0000256" key="1">
    <source>
        <dbReference type="ARBA" id="ARBA00004816"/>
    </source>
</evidence>
<evidence type="ECO:0000256" key="7">
    <source>
        <dbReference type="NCBIfam" id="TIGR00126"/>
    </source>
</evidence>
<organism evidence="8 9">
    <name type="scientific">Candidatus Cryptobacteroides faecavium</name>
    <dbReference type="NCBI Taxonomy" id="2840762"/>
    <lineage>
        <taxon>Bacteria</taxon>
        <taxon>Pseudomonadati</taxon>
        <taxon>Bacteroidota</taxon>
        <taxon>Bacteroidia</taxon>
        <taxon>Bacteroidales</taxon>
        <taxon>Candidatus Cryptobacteroides</taxon>
    </lineage>
</organism>
<proteinExistence type="inferred from homology"/>